<gene>
    <name evidence="2" type="ORF">UFOVP694_56</name>
</gene>
<dbReference type="InterPro" id="IPR029044">
    <property type="entry name" value="Nucleotide-diphossugar_trans"/>
</dbReference>
<dbReference type="EMBL" id="LR796651">
    <property type="protein sequence ID" value="CAB4157900.1"/>
    <property type="molecule type" value="Genomic_DNA"/>
</dbReference>
<organism evidence="2">
    <name type="scientific">uncultured Caudovirales phage</name>
    <dbReference type="NCBI Taxonomy" id="2100421"/>
    <lineage>
        <taxon>Viruses</taxon>
        <taxon>Duplodnaviria</taxon>
        <taxon>Heunggongvirae</taxon>
        <taxon>Uroviricota</taxon>
        <taxon>Caudoviricetes</taxon>
        <taxon>Peduoviridae</taxon>
        <taxon>Maltschvirus</taxon>
        <taxon>Maltschvirus maltsch</taxon>
    </lineage>
</organism>
<sequence length="233" mass="26747">MGVKVQDKSLDKVTFGWIDGDNVSGAFTMGLMDAIFSTDVPFSSALRHRSVFVSKNRKDLLDNWIKYADTDWLFWVDSDIVLNKEAVEKIWDAADKDLRPVVSGLYFFPIQENNNLVIKPCIYNFSNHPHMGVFLDDFEKDSLVKVEGTGFGCLLMHRSVVEKLVKNSEVIDLFSFNAFSHEHTVTEDFNFFSYLLKYDIPVYAHTGAIVNHVKPMLVNERLLDMVKSYNDKQ</sequence>
<name>A0A6J5NDW4_9CAUD</name>
<reference evidence="2" key="1">
    <citation type="submission" date="2020-04" db="EMBL/GenBank/DDBJ databases">
        <authorList>
            <person name="Chiriac C."/>
            <person name="Salcher M."/>
            <person name="Ghai R."/>
            <person name="Kavagutti S V."/>
        </authorList>
    </citation>
    <scope>NUCLEOTIDE SEQUENCE</scope>
</reference>
<keyword evidence="2" id="KW-0808">Transferase</keyword>
<evidence type="ECO:0000259" key="1">
    <source>
        <dbReference type="Pfam" id="PF00535"/>
    </source>
</evidence>
<evidence type="ECO:0000313" key="2">
    <source>
        <dbReference type="EMBL" id="CAB4157900.1"/>
    </source>
</evidence>
<dbReference type="GO" id="GO:0016740">
    <property type="term" value="F:transferase activity"/>
    <property type="evidence" value="ECO:0007669"/>
    <property type="project" value="UniProtKB-KW"/>
</dbReference>
<dbReference type="Pfam" id="PF00535">
    <property type="entry name" value="Glycos_transf_2"/>
    <property type="match status" value="1"/>
</dbReference>
<proteinExistence type="predicted"/>
<dbReference type="Gene3D" id="3.90.550.40">
    <property type="match status" value="1"/>
</dbReference>
<dbReference type="SUPFAM" id="SSF53448">
    <property type="entry name" value="Nucleotide-diphospho-sugar transferases"/>
    <property type="match status" value="1"/>
</dbReference>
<accession>A0A6J5NDW4</accession>
<protein>
    <submittedName>
        <fullName evidence="2">Glycosyltransferase 2-like</fullName>
    </submittedName>
</protein>
<feature type="domain" description="Glycosyltransferase 2-like" evidence="1">
    <location>
        <begin position="64"/>
        <end position="127"/>
    </location>
</feature>
<dbReference type="InterPro" id="IPR001173">
    <property type="entry name" value="Glyco_trans_2-like"/>
</dbReference>